<comment type="similarity">
    <text evidence="2">Belongs to the nitroreductase family.</text>
</comment>
<comment type="cofactor">
    <cofactor evidence="1">
        <name>FMN</name>
        <dbReference type="ChEBI" id="CHEBI:58210"/>
    </cofactor>
</comment>
<evidence type="ECO:0000256" key="2">
    <source>
        <dbReference type="ARBA" id="ARBA00007118"/>
    </source>
</evidence>
<reference evidence="7" key="2">
    <citation type="journal article" date="2021" name="PeerJ">
        <title>Extensive microbial diversity within the chicken gut microbiome revealed by metagenomics and culture.</title>
        <authorList>
            <person name="Gilroy R."/>
            <person name="Ravi A."/>
            <person name="Getino M."/>
            <person name="Pursley I."/>
            <person name="Horton D.L."/>
            <person name="Alikhan N.F."/>
            <person name="Baker D."/>
            <person name="Gharbi K."/>
            <person name="Hall N."/>
            <person name="Watson M."/>
            <person name="Adriaenssens E.M."/>
            <person name="Foster-Nyarko E."/>
            <person name="Jarju S."/>
            <person name="Secka A."/>
            <person name="Antonio M."/>
            <person name="Oren A."/>
            <person name="Chaudhuri R.R."/>
            <person name="La Ragione R."/>
            <person name="Hildebrand F."/>
            <person name="Pallen M.J."/>
        </authorList>
    </citation>
    <scope>NUCLEOTIDE SEQUENCE</scope>
    <source>
        <strain evidence="7">ChiW17-6978</strain>
    </source>
</reference>
<accession>A0A9D1GS95</accession>
<dbReference type="InterPro" id="IPR029479">
    <property type="entry name" value="Nitroreductase"/>
</dbReference>
<dbReference type="CDD" id="cd20609">
    <property type="entry name" value="nitroreductase"/>
    <property type="match status" value="1"/>
</dbReference>
<feature type="domain" description="Nitroreductase" evidence="6">
    <location>
        <begin position="8"/>
        <end position="62"/>
    </location>
</feature>
<organism evidence="7 8">
    <name type="scientific">Candidatus Pelethenecus faecipullorum</name>
    <dbReference type="NCBI Taxonomy" id="2840900"/>
    <lineage>
        <taxon>Bacteria</taxon>
        <taxon>Bacillati</taxon>
        <taxon>Mycoplasmatota</taxon>
        <taxon>Mollicutes</taxon>
        <taxon>Candidatus Pelethenecus</taxon>
    </lineage>
</organism>
<evidence type="ECO:0000313" key="7">
    <source>
        <dbReference type="EMBL" id="HIT50279.1"/>
    </source>
</evidence>
<dbReference type="EMBL" id="DVLF01000143">
    <property type="protein sequence ID" value="HIT50279.1"/>
    <property type="molecule type" value="Genomic_DNA"/>
</dbReference>
<dbReference type="GO" id="GO:0016491">
    <property type="term" value="F:oxidoreductase activity"/>
    <property type="evidence" value="ECO:0007669"/>
    <property type="project" value="UniProtKB-KW"/>
</dbReference>
<evidence type="ECO:0000256" key="5">
    <source>
        <dbReference type="ARBA" id="ARBA00023002"/>
    </source>
</evidence>
<dbReference type="Proteomes" id="UP000886758">
    <property type="component" value="Unassembled WGS sequence"/>
</dbReference>
<keyword evidence="3" id="KW-0285">Flavoprotein</keyword>
<evidence type="ECO:0000256" key="1">
    <source>
        <dbReference type="ARBA" id="ARBA00001917"/>
    </source>
</evidence>
<evidence type="ECO:0000259" key="6">
    <source>
        <dbReference type="Pfam" id="PF00881"/>
    </source>
</evidence>
<dbReference type="Pfam" id="PF00881">
    <property type="entry name" value="Nitroreductase"/>
    <property type="match status" value="2"/>
</dbReference>
<dbReference type="PANTHER" id="PTHR43673">
    <property type="entry name" value="NAD(P)H NITROREDUCTASE YDGI-RELATED"/>
    <property type="match status" value="1"/>
</dbReference>
<dbReference type="Gene3D" id="3.40.109.10">
    <property type="entry name" value="NADH Oxidase"/>
    <property type="match status" value="1"/>
</dbReference>
<dbReference type="AlphaFoldDB" id="A0A9D1GS95"/>
<protein>
    <submittedName>
        <fullName evidence="7">Nitroreductase family protein</fullName>
    </submittedName>
</protein>
<dbReference type="PANTHER" id="PTHR43673:SF2">
    <property type="entry name" value="NITROREDUCTASE"/>
    <property type="match status" value="1"/>
</dbReference>
<proteinExistence type="inferred from homology"/>
<evidence type="ECO:0000256" key="3">
    <source>
        <dbReference type="ARBA" id="ARBA00022630"/>
    </source>
</evidence>
<comment type="caution">
    <text evidence="7">The sequence shown here is derived from an EMBL/GenBank/DDBJ whole genome shotgun (WGS) entry which is preliminary data.</text>
</comment>
<keyword evidence="5" id="KW-0560">Oxidoreductase</keyword>
<gene>
    <name evidence="7" type="ORF">IAD46_04555</name>
</gene>
<evidence type="ECO:0000256" key="4">
    <source>
        <dbReference type="ARBA" id="ARBA00022643"/>
    </source>
</evidence>
<keyword evidence="4" id="KW-0288">FMN</keyword>
<feature type="domain" description="Nitroreductase" evidence="6">
    <location>
        <begin position="65"/>
        <end position="146"/>
    </location>
</feature>
<sequence>MEFFEVLQQRFSCRSFQEKAIREEELLQILNAGRSAPTAVNRQPQRIFVVENASYLEQLKEATRFTFDAKTILVVCHDPSASWHRKNDQKDHGMIDSSIVASFMMLAATALGIGSTYVCAFDEEKVKAILQIPGEYRINCLLPLGYPNESMKERNRKPLEETVQQIK</sequence>
<reference evidence="7" key="1">
    <citation type="submission" date="2020-10" db="EMBL/GenBank/DDBJ databases">
        <authorList>
            <person name="Gilroy R."/>
        </authorList>
    </citation>
    <scope>NUCLEOTIDE SEQUENCE</scope>
    <source>
        <strain evidence="7">ChiW17-6978</strain>
    </source>
</reference>
<dbReference type="SUPFAM" id="SSF55469">
    <property type="entry name" value="FMN-dependent nitroreductase-like"/>
    <property type="match status" value="1"/>
</dbReference>
<dbReference type="InterPro" id="IPR000415">
    <property type="entry name" value="Nitroreductase-like"/>
</dbReference>
<evidence type="ECO:0000313" key="8">
    <source>
        <dbReference type="Proteomes" id="UP000886758"/>
    </source>
</evidence>
<name>A0A9D1GS95_9MOLU</name>